<dbReference type="Proteomes" id="UP001499974">
    <property type="component" value="Unassembled WGS sequence"/>
</dbReference>
<protein>
    <submittedName>
        <fullName evidence="2">AAA family ATPase</fullName>
    </submittedName>
</protein>
<name>A0ABP8XSF3_9ACTN</name>
<evidence type="ECO:0000313" key="2">
    <source>
        <dbReference type="EMBL" id="GAA4713585.1"/>
    </source>
</evidence>
<dbReference type="InterPro" id="IPR006083">
    <property type="entry name" value="PRK/URK"/>
</dbReference>
<reference evidence="3" key="1">
    <citation type="journal article" date="2019" name="Int. J. Syst. Evol. Microbiol.">
        <title>The Global Catalogue of Microorganisms (GCM) 10K type strain sequencing project: providing services to taxonomists for standard genome sequencing and annotation.</title>
        <authorList>
            <consortium name="The Broad Institute Genomics Platform"/>
            <consortium name="The Broad Institute Genome Sequencing Center for Infectious Disease"/>
            <person name="Wu L."/>
            <person name="Ma J."/>
        </authorList>
    </citation>
    <scope>NUCLEOTIDE SEQUENCE [LARGE SCALE GENOMIC DNA]</scope>
    <source>
        <strain evidence="3">JCM 18531</strain>
    </source>
</reference>
<gene>
    <name evidence="2" type="ORF">GCM10023349_35870</name>
</gene>
<dbReference type="Gene3D" id="3.40.50.300">
    <property type="entry name" value="P-loop containing nucleotide triphosphate hydrolases"/>
    <property type="match status" value="1"/>
</dbReference>
<dbReference type="RefSeq" id="WP_345522852.1">
    <property type="nucleotide sequence ID" value="NZ_BAABKM010000003.1"/>
</dbReference>
<dbReference type="EMBL" id="BAABKM010000003">
    <property type="protein sequence ID" value="GAA4713585.1"/>
    <property type="molecule type" value="Genomic_DNA"/>
</dbReference>
<proteinExistence type="predicted"/>
<evidence type="ECO:0000313" key="3">
    <source>
        <dbReference type="Proteomes" id="UP001499974"/>
    </source>
</evidence>
<keyword evidence="3" id="KW-1185">Reference proteome</keyword>
<organism evidence="2 3">
    <name type="scientific">Nocardioides conyzicola</name>
    <dbReference type="NCBI Taxonomy" id="1651781"/>
    <lineage>
        <taxon>Bacteria</taxon>
        <taxon>Bacillati</taxon>
        <taxon>Actinomycetota</taxon>
        <taxon>Actinomycetes</taxon>
        <taxon>Propionibacteriales</taxon>
        <taxon>Nocardioidaceae</taxon>
        <taxon>Nocardioides</taxon>
    </lineage>
</organism>
<feature type="domain" description="Phosphoribulokinase/uridine kinase" evidence="1">
    <location>
        <begin position="78"/>
        <end position="150"/>
    </location>
</feature>
<evidence type="ECO:0000259" key="1">
    <source>
        <dbReference type="Pfam" id="PF00485"/>
    </source>
</evidence>
<dbReference type="InterPro" id="IPR027417">
    <property type="entry name" value="P-loop_NTPase"/>
</dbReference>
<dbReference type="Pfam" id="PF00485">
    <property type="entry name" value="PRK"/>
    <property type="match status" value="1"/>
</dbReference>
<sequence>MARPSEPSAAAVLDLARARSATLGVGRLICVDGPSGSGKTTLAEQVALLAPEVRVVHMDDLYEGWSGLPTVDAQLDGLLRPLADGRPGSYRRYDWVLGAYAETVAVDPGPLLVLEGVGSGSLAVADLATVLVWVEADRDVRMRRGIERDGEAFAPYWEAWAVAEQEHFTRHRTRERADLVVAT</sequence>
<comment type="caution">
    <text evidence="2">The sequence shown here is derived from an EMBL/GenBank/DDBJ whole genome shotgun (WGS) entry which is preliminary data.</text>
</comment>
<dbReference type="SUPFAM" id="SSF52540">
    <property type="entry name" value="P-loop containing nucleoside triphosphate hydrolases"/>
    <property type="match status" value="1"/>
</dbReference>
<accession>A0ABP8XSF3</accession>